<evidence type="ECO:0000313" key="2">
    <source>
        <dbReference type="Proteomes" id="UP000268007"/>
    </source>
</evidence>
<dbReference type="EMBL" id="RBKU01000001">
    <property type="protein sequence ID" value="RKR82625.1"/>
    <property type="molecule type" value="Genomic_DNA"/>
</dbReference>
<comment type="caution">
    <text evidence="1">The sequence shown here is derived from an EMBL/GenBank/DDBJ whole genome shotgun (WGS) entry which is preliminary data.</text>
</comment>
<organism evidence="1 2">
    <name type="scientific">Mucilaginibacter gracilis</name>
    <dbReference type="NCBI Taxonomy" id="423350"/>
    <lineage>
        <taxon>Bacteria</taxon>
        <taxon>Pseudomonadati</taxon>
        <taxon>Bacteroidota</taxon>
        <taxon>Sphingobacteriia</taxon>
        <taxon>Sphingobacteriales</taxon>
        <taxon>Sphingobacteriaceae</taxon>
        <taxon>Mucilaginibacter</taxon>
    </lineage>
</organism>
<accession>A0A495J0W9</accession>
<dbReference type="OrthoDB" id="799610at2"/>
<evidence type="ECO:0000313" key="1">
    <source>
        <dbReference type="EMBL" id="RKR82625.1"/>
    </source>
</evidence>
<reference evidence="1 2" key="1">
    <citation type="submission" date="2018-10" db="EMBL/GenBank/DDBJ databases">
        <title>Genomic Encyclopedia of Archaeal and Bacterial Type Strains, Phase II (KMG-II): from individual species to whole genera.</title>
        <authorList>
            <person name="Goeker M."/>
        </authorList>
    </citation>
    <scope>NUCLEOTIDE SEQUENCE [LARGE SCALE GENOMIC DNA]</scope>
    <source>
        <strain evidence="1 2">DSM 18602</strain>
    </source>
</reference>
<gene>
    <name evidence="1" type="ORF">BDD43_2810</name>
</gene>
<dbReference type="AlphaFoldDB" id="A0A495J0W9"/>
<dbReference type="RefSeq" id="WP_121198212.1">
    <property type="nucleotide sequence ID" value="NZ_RBKU01000001.1"/>
</dbReference>
<sequence length="145" mass="17048">MQNFSVKCKSVQISGKELYMVNTGETLSIGGPYVGDAHLDNILIVKNCVADNFVYRDDLNFLFYVQYHKVNHHDFFTINFRNLINSSNFQFNREFKMVHIKGFISMNELEIFLAFHDELPNRKQIFNIDDEDFYAIDSAQDLEMQ</sequence>
<protein>
    <submittedName>
        <fullName evidence="1">Uncharacterized protein</fullName>
    </submittedName>
</protein>
<dbReference type="Proteomes" id="UP000268007">
    <property type="component" value="Unassembled WGS sequence"/>
</dbReference>
<keyword evidence="2" id="KW-1185">Reference proteome</keyword>
<name>A0A495J0W9_9SPHI</name>
<proteinExistence type="predicted"/>